<dbReference type="Proteomes" id="UP001228113">
    <property type="component" value="Chromosome"/>
</dbReference>
<dbReference type="EMBL" id="AP027081">
    <property type="protein sequence ID" value="BDU76262.1"/>
    <property type="molecule type" value="Genomic_DNA"/>
</dbReference>
<reference evidence="1" key="1">
    <citation type="journal article" date="2023" name="Int. J. Syst. Evol. Microbiol.">
        <title>Mesoterricola silvestris gen. nov., sp. nov., Mesoterricola sediminis sp. nov., Geothrix oryzae sp. nov., Geothrix edaphica sp. nov., Geothrix rubra sp. nov., and Geothrix limicola sp. nov., six novel members of Acidobacteriota isolated from soils.</title>
        <authorList>
            <person name="Itoh H."/>
            <person name="Sugisawa Y."/>
            <person name="Mise K."/>
            <person name="Xu Z."/>
            <person name="Kuniyasu M."/>
            <person name="Ushijima N."/>
            <person name="Kawano K."/>
            <person name="Kobayashi E."/>
            <person name="Shiratori Y."/>
            <person name="Masuda Y."/>
            <person name="Senoo K."/>
        </authorList>
    </citation>
    <scope>NUCLEOTIDE SEQUENCE</scope>
    <source>
        <strain evidence="1">W786</strain>
    </source>
</reference>
<protein>
    <submittedName>
        <fullName evidence="1">Uncharacterized protein</fullName>
    </submittedName>
</protein>
<sequence>MGEIIDPGTPTPQRDSHESALLEGIKIKIRQELDDAPWKWEVSALELCVDVSLLSHWTSRSKPVCMPLHRLVRWTKVMGPGLLRWIARKCGFELVELAPNGNVPDPSSLVAIFSRKAGAAVGQTIEDIASGGTWDPEERRADLRTWLQVQSIVDGIVNGIQDSLKEHAV</sequence>
<proteinExistence type="predicted"/>
<evidence type="ECO:0000313" key="1">
    <source>
        <dbReference type="EMBL" id="BDU76262.1"/>
    </source>
</evidence>
<keyword evidence="2" id="KW-1185">Reference proteome</keyword>
<gene>
    <name evidence="1" type="ORF">METESE_12200</name>
</gene>
<accession>A0AA48GYA6</accession>
<dbReference type="KEGG" id="msea:METESE_12200"/>
<organism evidence="1 2">
    <name type="scientific">Mesoterricola sediminis</name>
    <dbReference type="NCBI Taxonomy" id="2927980"/>
    <lineage>
        <taxon>Bacteria</taxon>
        <taxon>Pseudomonadati</taxon>
        <taxon>Acidobacteriota</taxon>
        <taxon>Holophagae</taxon>
        <taxon>Holophagales</taxon>
        <taxon>Holophagaceae</taxon>
        <taxon>Mesoterricola</taxon>
    </lineage>
</organism>
<name>A0AA48GYA6_9BACT</name>
<dbReference type="AlphaFoldDB" id="A0AA48GYA6"/>
<evidence type="ECO:0000313" key="2">
    <source>
        <dbReference type="Proteomes" id="UP001228113"/>
    </source>
</evidence>